<gene>
    <name evidence="1" type="ORF">ACFO3O_15915</name>
</gene>
<dbReference type="RefSeq" id="WP_379980569.1">
    <property type="nucleotide sequence ID" value="NZ_JBHSFV010000010.1"/>
</dbReference>
<organism evidence="1 2">
    <name type="scientific">Dokdonia ponticola</name>
    <dbReference type="NCBI Taxonomy" id="2041041"/>
    <lineage>
        <taxon>Bacteria</taxon>
        <taxon>Pseudomonadati</taxon>
        <taxon>Bacteroidota</taxon>
        <taxon>Flavobacteriia</taxon>
        <taxon>Flavobacteriales</taxon>
        <taxon>Flavobacteriaceae</taxon>
        <taxon>Dokdonia</taxon>
    </lineage>
</organism>
<evidence type="ECO:0000313" key="2">
    <source>
        <dbReference type="Proteomes" id="UP001596043"/>
    </source>
</evidence>
<keyword evidence="2" id="KW-1185">Reference proteome</keyword>
<evidence type="ECO:0008006" key="3">
    <source>
        <dbReference type="Google" id="ProtNLM"/>
    </source>
</evidence>
<dbReference type="Proteomes" id="UP001596043">
    <property type="component" value="Unassembled WGS sequence"/>
</dbReference>
<protein>
    <recommendedName>
        <fullName evidence="3">Cadherin repeat domain-containing protein</fullName>
    </recommendedName>
</protein>
<dbReference type="EMBL" id="JBHSFV010000010">
    <property type="protein sequence ID" value="MFC4635396.1"/>
    <property type="molecule type" value="Genomic_DNA"/>
</dbReference>
<dbReference type="PROSITE" id="PS51257">
    <property type="entry name" value="PROKAR_LIPOPROTEIN"/>
    <property type="match status" value="1"/>
</dbReference>
<name>A0ABV9HZ02_9FLAO</name>
<reference evidence="2" key="1">
    <citation type="journal article" date="2019" name="Int. J. Syst. Evol. Microbiol.">
        <title>The Global Catalogue of Microorganisms (GCM) 10K type strain sequencing project: providing services to taxonomists for standard genome sequencing and annotation.</title>
        <authorList>
            <consortium name="The Broad Institute Genomics Platform"/>
            <consortium name="The Broad Institute Genome Sequencing Center for Infectious Disease"/>
            <person name="Wu L."/>
            <person name="Ma J."/>
        </authorList>
    </citation>
    <scope>NUCLEOTIDE SEQUENCE [LARGE SCALE GENOMIC DNA]</scope>
    <source>
        <strain evidence="2">YJ-61-S</strain>
    </source>
</reference>
<proteinExistence type="predicted"/>
<comment type="caution">
    <text evidence="1">The sequence shown here is derived from an EMBL/GenBank/DDBJ whole genome shotgun (WGS) entry which is preliminary data.</text>
</comment>
<sequence length="314" mass="33439">MKTYFKNIGIGVCSVIILLATSCSDDTPQALVLEASDLTTTIAENPAQNDILGAISVNESDGTIFLVISSEPAGALSVDNFGQVLVNDSAAFDFEARSSVTGTISIVNGDATTFSNITISLTDADDIQTLLTTSRASYENNSGWIEVTEEEYNVLAARIAGVSKVGVSDADFDAPVTILQTAGDLVVKNDIDIPMPFGSYLFAFKYYSANGTNGNANGQVRPKVSESLPTSGYIGRGPLPPHGAGFRYFVIAEVVATSAGNSYLGLYSPYSMGWKENFNSEMYYRFGNGSDLTNGVNDVQILIQGLVTSQKQWD</sequence>
<evidence type="ECO:0000313" key="1">
    <source>
        <dbReference type="EMBL" id="MFC4635396.1"/>
    </source>
</evidence>
<accession>A0ABV9HZ02</accession>